<dbReference type="Gene3D" id="3.40.50.300">
    <property type="entry name" value="P-loop containing nucleotide triphosphate hydrolases"/>
    <property type="match status" value="1"/>
</dbReference>
<keyword evidence="4 9" id="KW-0812">Transmembrane</keyword>
<dbReference type="GO" id="GO:0005319">
    <property type="term" value="F:lipid transporter activity"/>
    <property type="evidence" value="ECO:0007669"/>
    <property type="project" value="TreeGrafter"/>
</dbReference>
<evidence type="ECO:0000256" key="5">
    <source>
        <dbReference type="ARBA" id="ARBA00022741"/>
    </source>
</evidence>
<dbReference type="AlphaFoldDB" id="A0A6U0IYI5"/>
<keyword evidence="8 9" id="KW-0472">Membrane</keyword>
<dbReference type="PROSITE" id="PS50893">
    <property type="entry name" value="ABC_TRANSPORTER_2"/>
    <property type="match status" value="1"/>
</dbReference>
<feature type="transmembrane region" description="Helical" evidence="9">
    <location>
        <begin position="334"/>
        <end position="358"/>
    </location>
</feature>
<keyword evidence="7 9" id="KW-1133">Transmembrane helix</keyword>
<name>A0A6U0IYI5_9EUKA</name>
<dbReference type="InterPro" id="IPR027417">
    <property type="entry name" value="P-loop_NTPase"/>
</dbReference>
<dbReference type="GO" id="GO:0016020">
    <property type="term" value="C:membrane"/>
    <property type="evidence" value="ECO:0007669"/>
    <property type="project" value="UniProtKB-SubCell"/>
</dbReference>
<dbReference type="InterPro" id="IPR026082">
    <property type="entry name" value="ABCA"/>
</dbReference>
<dbReference type="GO" id="GO:0016887">
    <property type="term" value="F:ATP hydrolysis activity"/>
    <property type="evidence" value="ECO:0007669"/>
    <property type="project" value="InterPro"/>
</dbReference>
<proteinExistence type="inferred from homology"/>
<reference evidence="12" key="1">
    <citation type="submission" date="2021-01" db="EMBL/GenBank/DDBJ databases">
        <authorList>
            <person name="Corre E."/>
            <person name="Pelletier E."/>
            <person name="Niang G."/>
            <person name="Scheremetjew M."/>
            <person name="Finn R."/>
            <person name="Kale V."/>
            <person name="Holt S."/>
            <person name="Cochrane G."/>
            <person name="Meng A."/>
            <person name="Brown T."/>
            <person name="Cohen L."/>
        </authorList>
    </citation>
    <scope>NUCLEOTIDE SEQUENCE</scope>
    <source>
        <strain evidence="12">ATCC 50979</strain>
    </source>
</reference>
<feature type="domain" description="ABC transporter" evidence="10">
    <location>
        <begin position="637"/>
        <end position="871"/>
    </location>
</feature>
<evidence type="ECO:0000256" key="8">
    <source>
        <dbReference type="ARBA" id="ARBA00023136"/>
    </source>
</evidence>
<evidence type="ECO:0000313" key="12">
    <source>
        <dbReference type="EMBL" id="CAD9300180.1"/>
    </source>
</evidence>
<evidence type="ECO:0000259" key="10">
    <source>
        <dbReference type="PROSITE" id="PS50893"/>
    </source>
</evidence>
<evidence type="ECO:0000256" key="7">
    <source>
        <dbReference type="ARBA" id="ARBA00022989"/>
    </source>
</evidence>
<feature type="transmembrane region" description="Helical" evidence="9">
    <location>
        <begin position="551"/>
        <end position="570"/>
    </location>
</feature>
<accession>A0A6U0IYI5</accession>
<dbReference type="PANTHER" id="PTHR19229">
    <property type="entry name" value="ATP-BINDING CASSETTE TRANSPORTER SUBFAMILY A ABCA"/>
    <property type="match status" value="1"/>
</dbReference>
<dbReference type="SUPFAM" id="SSF52540">
    <property type="entry name" value="P-loop containing nucleoside triphosphate hydrolases"/>
    <property type="match status" value="1"/>
</dbReference>
<gene>
    <name evidence="11" type="ORF">SSP0437_LOCUS7857</name>
    <name evidence="12" type="ORF">SSP0437_LOCUS7858</name>
</gene>
<dbReference type="CDD" id="cd03263">
    <property type="entry name" value="ABC_subfamily_A"/>
    <property type="match status" value="1"/>
</dbReference>
<keyword evidence="5" id="KW-0547">Nucleotide-binding</keyword>
<dbReference type="InterPro" id="IPR013525">
    <property type="entry name" value="ABC2_TM"/>
</dbReference>
<dbReference type="SMART" id="SM00382">
    <property type="entry name" value="AAA"/>
    <property type="match status" value="1"/>
</dbReference>
<keyword evidence="3" id="KW-0813">Transport</keyword>
<evidence type="ECO:0000256" key="6">
    <source>
        <dbReference type="ARBA" id="ARBA00022840"/>
    </source>
</evidence>
<dbReference type="Pfam" id="PF12698">
    <property type="entry name" value="ABC2_membrane_3"/>
    <property type="match status" value="1"/>
</dbReference>
<feature type="transmembrane region" description="Helical" evidence="9">
    <location>
        <begin position="378"/>
        <end position="399"/>
    </location>
</feature>
<dbReference type="EMBL" id="HBGL01010123">
    <property type="protein sequence ID" value="CAD9300180.1"/>
    <property type="molecule type" value="Transcribed_RNA"/>
</dbReference>
<dbReference type="Pfam" id="PF00005">
    <property type="entry name" value="ABC_tran"/>
    <property type="match status" value="1"/>
</dbReference>
<keyword evidence="6" id="KW-0067">ATP-binding</keyword>
<feature type="transmembrane region" description="Helical" evidence="9">
    <location>
        <begin position="411"/>
        <end position="435"/>
    </location>
</feature>
<organism evidence="12">
    <name type="scientific">Sexangularia sp. CB-2014</name>
    <dbReference type="NCBI Taxonomy" id="1486929"/>
    <lineage>
        <taxon>Eukaryota</taxon>
        <taxon>Amoebozoa</taxon>
        <taxon>Tubulinea</taxon>
        <taxon>Elardia</taxon>
        <taxon>Arcellinida</taxon>
        <taxon>Arcellinida incertae sedis</taxon>
        <taxon>Sexangularia</taxon>
    </lineage>
</organism>
<dbReference type="FunFam" id="3.40.50.300:FF:000335">
    <property type="entry name" value="ATP binding cassette subfamily A member 5"/>
    <property type="match status" value="1"/>
</dbReference>
<dbReference type="InterPro" id="IPR017871">
    <property type="entry name" value="ABC_transporter-like_CS"/>
</dbReference>
<evidence type="ECO:0000313" key="11">
    <source>
        <dbReference type="EMBL" id="CAD9300178.1"/>
    </source>
</evidence>
<dbReference type="InterPro" id="IPR003593">
    <property type="entry name" value="AAA+_ATPase"/>
</dbReference>
<dbReference type="EMBL" id="HBGL01010122">
    <property type="protein sequence ID" value="CAD9300178.1"/>
    <property type="molecule type" value="Transcribed_RNA"/>
</dbReference>
<evidence type="ECO:0000256" key="4">
    <source>
        <dbReference type="ARBA" id="ARBA00022692"/>
    </source>
</evidence>
<dbReference type="InterPro" id="IPR003439">
    <property type="entry name" value="ABC_transporter-like_ATP-bd"/>
</dbReference>
<evidence type="ECO:0000256" key="2">
    <source>
        <dbReference type="ARBA" id="ARBA00008869"/>
    </source>
</evidence>
<comment type="subcellular location">
    <subcellularLocation>
        <location evidence="1">Membrane</location>
        <topology evidence="1">Multi-pass membrane protein</topology>
    </subcellularLocation>
</comment>
<dbReference type="GO" id="GO:0140359">
    <property type="term" value="F:ABC-type transporter activity"/>
    <property type="evidence" value="ECO:0007669"/>
    <property type="project" value="InterPro"/>
</dbReference>
<sequence length="953" mass="104766">MGISRVVTHVSVLLRKQFLVSSRAWKSTLAQLLLPALFVAALGALQVATESAGPSQPEEIGTKIPACIPPNPSTDCTSVLYMFASHADEVFHAIERGQMEEQCRVEALRDTDGAFDYQYNGYNYNNEEVVCTEDGSVDWEQTMDPSEAQFDMSQCYDAGPEDGGFVCGREIAPIPSAADVALIKEDMRAVMGIVAEQSFGDADAKTVEEYNGSYEDLRLELLDSPNRTQLVIIFYASDRYSFAQVPYDPATTTELFVVSEEEDWTDPLRPFSFIVGYNSSFGFSSSGRTWGTEVSLTATAAISSAMYQHFSSTDEPPSLRLEVAPLPERSEFNAVYYLGGVTFGAALFFNAVFLMYRVALEREQHLRSGMKMVGVSDIAYWVSWAIDALVTLLIATGLIQATGAIFGLRFFTAASGGAVFLVLFTFGLSLIPISLCASMLMPSAKAAMFTAMALTLVSAVFLIIFSTFALELVHVDALDPALPTVRLFLQMLPPFNFQKGLLDIARATPAYVDENAVGLDAYLWENLTMPYEPCDEDFCPAYPSLQDTLLYQVYIFLVTLAITVYTYFVVPSEGGQPLHFFLLPEFWKGVSAAEAIRRGNDDGVAKGFLLKDNWDEDVVRRQKEALAADPTSDDQILLMRGLGKRYGFFNRSREPAVKTMSLAVPAGQVLVVLGRNGSGKSTTLSCITGSISPSWGDIFVCGHSVRYELPEVQKLLGICPQENVQWGELTAREHLEIFARIKGIPASEAAAAATERLEEVDLVEAADRRVGGFSGGMKRRIQLAMAMMGDPRLLLIDECSSGVDPANRRRLWQAIQRFKKGRCVVMTTHQMDEADVLGDEVCIMSDGRMHVIGTPLYLKDKHGSGYRLLLSARTKDKVADVKAKVGSLCPHAKLASTNALQLAFELPVAHVKELVALSAWLETNHNDAKFIVSDFAIEQASLQDVFFRVGEDK</sequence>
<evidence type="ECO:0000256" key="1">
    <source>
        <dbReference type="ARBA" id="ARBA00004141"/>
    </source>
</evidence>
<evidence type="ECO:0000256" key="3">
    <source>
        <dbReference type="ARBA" id="ARBA00022448"/>
    </source>
</evidence>
<protein>
    <recommendedName>
        <fullName evidence="10">ABC transporter domain-containing protein</fullName>
    </recommendedName>
</protein>
<dbReference type="PROSITE" id="PS00211">
    <property type="entry name" value="ABC_TRANSPORTER_1"/>
    <property type="match status" value="1"/>
</dbReference>
<comment type="similarity">
    <text evidence="2">Belongs to the ABC transporter superfamily. ABCA family.</text>
</comment>
<dbReference type="GO" id="GO:0005524">
    <property type="term" value="F:ATP binding"/>
    <property type="evidence" value="ECO:0007669"/>
    <property type="project" value="UniProtKB-KW"/>
</dbReference>
<feature type="transmembrane region" description="Helical" evidence="9">
    <location>
        <begin position="447"/>
        <end position="470"/>
    </location>
</feature>
<evidence type="ECO:0000256" key="9">
    <source>
        <dbReference type="SAM" id="Phobius"/>
    </source>
</evidence>